<accession>A0ACC1XCS6</accession>
<protein>
    <submittedName>
        <fullName evidence="1">Organic cation/carnitine transporter 7-like</fullName>
    </submittedName>
</protein>
<sequence length="487" mass="52237">MDAEMPVYTLDDALNTVGFGKFQGFVLVFAGLGLVAEAMEIMILSFIGPAIRSEWELSPNQETLLTSVVFAGLLVGSYAWGAISDNYGRRKGFLGIAMVASVAGLVSAFSPNYLSLVTLRCLAGIGLGSGPVFLSWFLEFIPASNRGTWVVVISIFWTIGTILEAALALIVMPGLNWRWLLALSSVPSFAVLLLLGLAPESARYLCSAGRMVDAHRILEKIAQWNHTDLPSGMLVSDKTATPDEEFAIPENTPLLSSTTEVKPGSSSCFMLLSSRLIRTTLLLWVLFFGNSFLYYGIILLTSELSSEQTKCSSTLLLLQNAQDGSLYINVFITSLAELPGLLLSAVIVDRIGRKMSMAIMSILTFICLLPLVIHQPVAITTALLFGARMFANGTYTVASIYAPEVYPTSLRATGSGIACAVGRIGGMICPIVAVGLVSGCHQTAAIVLLEIVTVFSVVSIQLFPFETKGRELTDTVTSTTTLVSNPK</sequence>
<name>A0ACC1XCS6_MELAZ</name>
<dbReference type="EMBL" id="CM051403">
    <property type="protein sequence ID" value="KAJ4709120.1"/>
    <property type="molecule type" value="Genomic_DNA"/>
</dbReference>
<comment type="caution">
    <text evidence="1">The sequence shown here is derived from an EMBL/GenBank/DDBJ whole genome shotgun (WGS) entry which is preliminary data.</text>
</comment>
<dbReference type="Proteomes" id="UP001164539">
    <property type="component" value="Chromosome 10"/>
</dbReference>
<reference evidence="1 2" key="1">
    <citation type="journal article" date="2023" name="Science">
        <title>Complex scaffold remodeling in plant triterpene biosynthesis.</title>
        <authorList>
            <person name="De La Pena R."/>
            <person name="Hodgson H."/>
            <person name="Liu J.C."/>
            <person name="Stephenson M.J."/>
            <person name="Martin A.C."/>
            <person name="Owen C."/>
            <person name="Harkess A."/>
            <person name="Leebens-Mack J."/>
            <person name="Jimenez L.E."/>
            <person name="Osbourn A."/>
            <person name="Sattely E.S."/>
        </authorList>
    </citation>
    <scope>NUCLEOTIDE SEQUENCE [LARGE SCALE GENOMIC DNA]</scope>
    <source>
        <strain evidence="2">cv. JPN11</strain>
        <tissue evidence="1">Leaf</tissue>
    </source>
</reference>
<organism evidence="1 2">
    <name type="scientific">Melia azedarach</name>
    <name type="common">Chinaberry tree</name>
    <dbReference type="NCBI Taxonomy" id="155640"/>
    <lineage>
        <taxon>Eukaryota</taxon>
        <taxon>Viridiplantae</taxon>
        <taxon>Streptophyta</taxon>
        <taxon>Embryophyta</taxon>
        <taxon>Tracheophyta</taxon>
        <taxon>Spermatophyta</taxon>
        <taxon>Magnoliopsida</taxon>
        <taxon>eudicotyledons</taxon>
        <taxon>Gunneridae</taxon>
        <taxon>Pentapetalae</taxon>
        <taxon>rosids</taxon>
        <taxon>malvids</taxon>
        <taxon>Sapindales</taxon>
        <taxon>Meliaceae</taxon>
        <taxon>Melia</taxon>
    </lineage>
</organism>
<evidence type="ECO:0000313" key="1">
    <source>
        <dbReference type="EMBL" id="KAJ4709120.1"/>
    </source>
</evidence>
<proteinExistence type="predicted"/>
<evidence type="ECO:0000313" key="2">
    <source>
        <dbReference type="Proteomes" id="UP001164539"/>
    </source>
</evidence>
<keyword evidence="2" id="KW-1185">Reference proteome</keyword>
<gene>
    <name evidence="1" type="ORF">OWV82_018958</name>
</gene>